<proteinExistence type="predicted"/>
<accession>A0A8S9MEJ1</accession>
<protein>
    <submittedName>
        <fullName evidence="2">Uncharacterized protein</fullName>
    </submittedName>
</protein>
<gene>
    <name evidence="3" type="ORF">DY000_02007987</name>
    <name evidence="2" type="ORF">F2Q70_00012159</name>
</gene>
<evidence type="ECO:0000313" key="3">
    <source>
        <dbReference type="EMBL" id="KAF3551815.1"/>
    </source>
</evidence>
<reference evidence="3" key="2">
    <citation type="submission" date="2019-12" db="EMBL/GenBank/DDBJ databases">
        <authorList>
            <person name="Studholme D.J."/>
            <person name="Sarris P."/>
        </authorList>
    </citation>
    <scope>NUCLEOTIDE SEQUENCE</scope>
    <source>
        <strain evidence="3">PFS-1207/04</strain>
        <tissue evidence="3">Leaf</tissue>
    </source>
</reference>
<evidence type="ECO:0000256" key="1">
    <source>
        <dbReference type="SAM" id="Phobius"/>
    </source>
</evidence>
<name>A0A8S9MEJ1_BRACR</name>
<dbReference type="Proteomes" id="UP000266723">
    <property type="component" value="Unassembled WGS sequence"/>
</dbReference>
<reference evidence="3 4" key="3">
    <citation type="journal article" date="2020" name="BMC Genomics">
        <title>Intraspecific diversification of the crop wild relative Brassica cretica Lam. using demographic model selection.</title>
        <authorList>
            <person name="Kioukis A."/>
            <person name="Michalopoulou V.A."/>
            <person name="Briers L."/>
            <person name="Pirintsos S."/>
            <person name="Studholme D.J."/>
            <person name="Pavlidis P."/>
            <person name="Sarris P.F."/>
        </authorList>
    </citation>
    <scope>NUCLEOTIDE SEQUENCE [LARGE SCALE GENOMIC DNA]</scope>
    <source>
        <strain evidence="4">cv. PFS-1207/04</strain>
        <strain evidence="3">PFS-1207/04</strain>
    </source>
</reference>
<comment type="caution">
    <text evidence="2">The sequence shown here is derived from an EMBL/GenBank/DDBJ whole genome shotgun (WGS) entry which is preliminary data.</text>
</comment>
<reference evidence="2" key="1">
    <citation type="submission" date="2019-12" db="EMBL/GenBank/DDBJ databases">
        <title>Genome sequencing and annotation of Brassica cretica.</title>
        <authorList>
            <person name="Studholme D.J."/>
            <person name="Sarris P.F."/>
        </authorList>
    </citation>
    <scope>NUCLEOTIDE SEQUENCE</scope>
    <source>
        <strain evidence="2">PFS-102/07</strain>
        <tissue evidence="2">Leaf</tissue>
    </source>
</reference>
<evidence type="ECO:0000313" key="2">
    <source>
        <dbReference type="EMBL" id="KAF2615666.1"/>
    </source>
</evidence>
<dbReference type="AlphaFoldDB" id="A0A8S9MEJ1"/>
<evidence type="ECO:0000313" key="4">
    <source>
        <dbReference type="Proteomes" id="UP000266723"/>
    </source>
</evidence>
<keyword evidence="1" id="KW-0812">Transmembrane</keyword>
<organism evidence="2">
    <name type="scientific">Brassica cretica</name>
    <name type="common">Mustard</name>
    <dbReference type="NCBI Taxonomy" id="69181"/>
    <lineage>
        <taxon>Eukaryota</taxon>
        <taxon>Viridiplantae</taxon>
        <taxon>Streptophyta</taxon>
        <taxon>Embryophyta</taxon>
        <taxon>Tracheophyta</taxon>
        <taxon>Spermatophyta</taxon>
        <taxon>Magnoliopsida</taxon>
        <taxon>eudicotyledons</taxon>
        <taxon>Gunneridae</taxon>
        <taxon>Pentapetalae</taxon>
        <taxon>rosids</taxon>
        <taxon>malvids</taxon>
        <taxon>Brassicales</taxon>
        <taxon>Brassicaceae</taxon>
        <taxon>Brassiceae</taxon>
        <taxon>Brassica</taxon>
    </lineage>
</organism>
<feature type="transmembrane region" description="Helical" evidence="1">
    <location>
        <begin position="50"/>
        <end position="72"/>
    </location>
</feature>
<sequence>MRFVHMVTWRTGSHWIHMLMRRMILILWSREYHSFWRSIVLRRSTTTNSPPPSITTIVVYELLLFSVFFFAAPSPDGR</sequence>
<dbReference type="EMBL" id="QGKY02000089">
    <property type="protein sequence ID" value="KAF2615666.1"/>
    <property type="molecule type" value="Genomic_DNA"/>
</dbReference>
<dbReference type="EMBL" id="QGKV02000832">
    <property type="protein sequence ID" value="KAF3551815.1"/>
    <property type="molecule type" value="Genomic_DNA"/>
</dbReference>
<keyword evidence="4" id="KW-1185">Reference proteome</keyword>
<keyword evidence="1" id="KW-1133">Transmembrane helix</keyword>
<keyword evidence="1" id="KW-0472">Membrane</keyword>